<sequence>MQSRSDAKKTPAIYTDVTRDNIEALASDIRVQVSRAKFIALDTEFTGLNISNASPVFRFNTAEWVTRAVDMRERYKAMKNVAKTHALVSMGLSAFSRRHTYPGSYNVHSFNFMLQAQNTHLVNPTSLAFLAQNGFDLGKQATKGIRYFSGPNPTPIQVKTLEINTEGALIREIFFEVIRSRRPLVIHNGLFDLVYLYQSFFGPLPDTYESFVYDLFEAFPGGIYDTKVLAENLVPGTASYLAYLYHKNERIQVLRQGAGDAAVQAKPKLLACRKPSVEEPVVQPTNSSKRIYCDSFAMHGHCRLKTQCPLSHDIEFILDCQEKEQEENEAEAEAASTKNSDLGMSQRSVHNGTSKRKNGLSVDDADLRPSKMLKALEICEPESKASNMEKELALARKCQSEPDSTSQAMYHTAAYDAYMTGYIFASYSVLFGDKLNDHKNKIYRMGRSSEPLLVQASPYSTNSTTYRQTMPLVEQGAQPIPPDIAAAKDAAAVLSSTDDSSAADSSSSSEDNSSDSSDDNSDDNSDNSGD</sequence>
<feature type="domain" description="C3H1-type" evidence="7">
    <location>
        <begin position="287"/>
        <end position="315"/>
    </location>
</feature>
<dbReference type="GO" id="GO:0008270">
    <property type="term" value="F:zinc ion binding"/>
    <property type="evidence" value="ECO:0007669"/>
    <property type="project" value="UniProtKB-KW"/>
</dbReference>
<dbReference type="GO" id="GO:0034472">
    <property type="term" value="P:snRNA 3'-end processing"/>
    <property type="evidence" value="ECO:0007669"/>
    <property type="project" value="TreeGrafter"/>
</dbReference>
<keyword evidence="4 5" id="KW-0862">Zinc</keyword>
<dbReference type="InterPro" id="IPR036855">
    <property type="entry name" value="Znf_CCCH_sf"/>
</dbReference>
<name>A0A2G5BK61_COERN</name>
<proteinExistence type="inferred from homology"/>
<dbReference type="EMBL" id="KZ303487">
    <property type="protein sequence ID" value="PIA19381.1"/>
    <property type="molecule type" value="Genomic_DNA"/>
</dbReference>
<evidence type="ECO:0000256" key="2">
    <source>
        <dbReference type="ARBA" id="ARBA00022723"/>
    </source>
</evidence>
<dbReference type="Proteomes" id="UP000242474">
    <property type="component" value="Unassembled WGS sequence"/>
</dbReference>
<keyword evidence="9" id="KW-1185">Reference proteome</keyword>
<comment type="similarity">
    <text evidence="1">Belongs to the CAF1 family.</text>
</comment>
<dbReference type="SUPFAM" id="SSF53098">
    <property type="entry name" value="Ribonuclease H-like"/>
    <property type="match status" value="1"/>
</dbReference>
<evidence type="ECO:0000256" key="4">
    <source>
        <dbReference type="ARBA" id="ARBA00022833"/>
    </source>
</evidence>
<dbReference type="PANTHER" id="PTHR15092:SF37">
    <property type="entry name" value="TARGET OF EGR1 PROTEIN 1"/>
    <property type="match status" value="1"/>
</dbReference>
<evidence type="ECO:0000256" key="6">
    <source>
        <dbReference type="SAM" id="MobiDB-lite"/>
    </source>
</evidence>
<dbReference type="GO" id="GO:0017069">
    <property type="term" value="F:snRNA binding"/>
    <property type="evidence" value="ECO:0007669"/>
    <property type="project" value="TreeGrafter"/>
</dbReference>
<dbReference type="InterPro" id="IPR012337">
    <property type="entry name" value="RNaseH-like_sf"/>
</dbReference>
<evidence type="ECO:0000313" key="8">
    <source>
        <dbReference type="EMBL" id="PIA19381.1"/>
    </source>
</evidence>
<keyword evidence="2 5" id="KW-0479">Metal-binding</keyword>
<dbReference type="SUPFAM" id="SSF90229">
    <property type="entry name" value="CCCH zinc finger"/>
    <property type="match status" value="1"/>
</dbReference>
<feature type="region of interest" description="Disordered" evidence="6">
    <location>
        <begin position="478"/>
        <end position="530"/>
    </location>
</feature>
<dbReference type="AlphaFoldDB" id="A0A2G5BK61"/>
<dbReference type="InterPro" id="IPR006941">
    <property type="entry name" value="RNase_CAF1"/>
</dbReference>
<dbReference type="Gene3D" id="3.30.420.10">
    <property type="entry name" value="Ribonuclease H-like superfamily/Ribonuclease H"/>
    <property type="match status" value="2"/>
</dbReference>
<dbReference type="PANTHER" id="PTHR15092">
    <property type="entry name" value="POLY A -SPECIFIC RIBONUCLEASE/TARGET OF EGR1, MEMBER 1"/>
    <property type="match status" value="1"/>
</dbReference>
<dbReference type="InterPro" id="IPR051181">
    <property type="entry name" value="CAF1_poly(A)_ribonucleases"/>
</dbReference>
<reference evidence="8 9" key="1">
    <citation type="journal article" date="2015" name="Genome Biol. Evol.">
        <title>Phylogenomic analyses indicate that early fungi evolved digesting cell walls of algal ancestors of land plants.</title>
        <authorList>
            <person name="Chang Y."/>
            <person name="Wang S."/>
            <person name="Sekimoto S."/>
            <person name="Aerts A.L."/>
            <person name="Choi C."/>
            <person name="Clum A."/>
            <person name="LaButti K.M."/>
            <person name="Lindquist E.A."/>
            <person name="Yee Ngan C."/>
            <person name="Ohm R.A."/>
            <person name="Salamov A.A."/>
            <person name="Grigoriev I.V."/>
            <person name="Spatafora J.W."/>
            <person name="Berbee M.L."/>
        </authorList>
    </citation>
    <scope>NUCLEOTIDE SEQUENCE [LARGE SCALE GENOMIC DNA]</scope>
    <source>
        <strain evidence="8 9">NRRL 1564</strain>
    </source>
</reference>
<accession>A0A2G5BK61</accession>
<organism evidence="8 9">
    <name type="scientific">Coemansia reversa (strain ATCC 12441 / NRRL 1564)</name>
    <dbReference type="NCBI Taxonomy" id="763665"/>
    <lineage>
        <taxon>Eukaryota</taxon>
        <taxon>Fungi</taxon>
        <taxon>Fungi incertae sedis</taxon>
        <taxon>Zoopagomycota</taxon>
        <taxon>Kickxellomycotina</taxon>
        <taxon>Kickxellomycetes</taxon>
        <taxon>Kickxellales</taxon>
        <taxon>Kickxellaceae</taxon>
        <taxon>Coemansia</taxon>
    </lineage>
</organism>
<keyword evidence="3 5" id="KW-0863">Zinc-finger</keyword>
<dbReference type="OrthoDB" id="414075at2759"/>
<feature type="compositionally biased region" description="Acidic residues" evidence="6">
    <location>
        <begin position="512"/>
        <end position="530"/>
    </location>
</feature>
<dbReference type="STRING" id="763665.A0A2G5BK61"/>
<feature type="compositionally biased region" description="Low complexity" evidence="6">
    <location>
        <begin position="483"/>
        <end position="511"/>
    </location>
</feature>
<evidence type="ECO:0000259" key="7">
    <source>
        <dbReference type="PROSITE" id="PS50103"/>
    </source>
</evidence>
<dbReference type="Pfam" id="PF04857">
    <property type="entry name" value="CAF1"/>
    <property type="match status" value="2"/>
</dbReference>
<dbReference type="GO" id="GO:0015030">
    <property type="term" value="C:Cajal body"/>
    <property type="evidence" value="ECO:0007669"/>
    <property type="project" value="TreeGrafter"/>
</dbReference>
<protein>
    <submittedName>
        <fullName evidence="8">CAF1-domain-containing protein</fullName>
    </submittedName>
</protein>
<feature type="region of interest" description="Disordered" evidence="6">
    <location>
        <begin position="325"/>
        <end position="366"/>
    </location>
</feature>
<evidence type="ECO:0000256" key="5">
    <source>
        <dbReference type="PROSITE-ProRule" id="PRU00723"/>
    </source>
</evidence>
<feature type="zinc finger region" description="C3H1-type" evidence="5">
    <location>
        <begin position="287"/>
        <end position="315"/>
    </location>
</feature>
<dbReference type="InterPro" id="IPR000571">
    <property type="entry name" value="Znf_CCCH"/>
</dbReference>
<gene>
    <name evidence="8" type="ORF">COEREDRAFT_79306</name>
</gene>
<dbReference type="InterPro" id="IPR036397">
    <property type="entry name" value="RNaseH_sf"/>
</dbReference>
<dbReference type="PROSITE" id="PS50103">
    <property type="entry name" value="ZF_C3H1"/>
    <property type="match status" value="1"/>
</dbReference>
<dbReference type="GO" id="GO:0000175">
    <property type="term" value="F:3'-5'-RNA exonuclease activity"/>
    <property type="evidence" value="ECO:0007669"/>
    <property type="project" value="TreeGrafter"/>
</dbReference>
<feature type="compositionally biased region" description="Polar residues" evidence="6">
    <location>
        <begin position="336"/>
        <end position="352"/>
    </location>
</feature>
<evidence type="ECO:0000313" key="9">
    <source>
        <dbReference type="Proteomes" id="UP000242474"/>
    </source>
</evidence>
<evidence type="ECO:0000256" key="1">
    <source>
        <dbReference type="ARBA" id="ARBA00008372"/>
    </source>
</evidence>
<evidence type="ECO:0000256" key="3">
    <source>
        <dbReference type="ARBA" id="ARBA00022771"/>
    </source>
</evidence>